<keyword evidence="3" id="KW-1185">Reference proteome</keyword>
<evidence type="ECO:0000313" key="3">
    <source>
        <dbReference type="Proteomes" id="UP000326546"/>
    </source>
</evidence>
<name>A0A5J6V3L1_9MICO</name>
<sequence length="182" mass="19015">MSHVKRSTRPAALVIAASLALSACSGPGMREGAVINGTSYSMQEVQQAVAQVDSVAANPVDVSQIVYEAAVVHLIDDAFHGSPYTVSDAELTSTMRGAGLEGEPNELALDSARFRHYASILQAPGVQEDPSMAPVLAQLGAVTQEDILSLDVEVNPRFGTWSPEEGGVVAEVPAWITPSGTN</sequence>
<dbReference type="Proteomes" id="UP000326546">
    <property type="component" value="Chromosome"/>
</dbReference>
<reference evidence="2 3" key="1">
    <citation type="submission" date="2019-09" db="EMBL/GenBank/DDBJ databases">
        <title>Serinicoccus pratensis sp. nov., isolated from meadow soil.</title>
        <authorList>
            <person name="Zhang W."/>
        </authorList>
    </citation>
    <scope>NUCLEOTIDE SEQUENCE [LARGE SCALE GENOMIC DNA]</scope>
    <source>
        <strain evidence="2 3">W204</strain>
    </source>
</reference>
<feature type="signal peptide" evidence="1">
    <location>
        <begin position="1"/>
        <end position="25"/>
    </location>
</feature>
<keyword evidence="1" id="KW-0732">Signal</keyword>
<organism evidence="2 3">
    <name type="scientific">Ornithinimicrobium pratense</name>
    <dbReference type="NCBI Taxonomy" id="2593973"/>
    <lineage>
        <taxon>Bacteria</taxon>
        <taxon>Bacillati</taxon>
        <taxon>Actinomycetota</taxon>
        <taxon>Actinomycetes</taxon>
        <taxon>Micrococcales</taxon>
        <taxon>Ornithinimicrobiaceae</taxon>
        <taxon>Ornithinimicrobium</taxon>
    </lineage>
</organism>
<dbReference type="KEGG" id="serw:FY030_02525"/>
<dbReference type="RefSeq" id="WP_158060143.1">
    <property type="nucleotide sequence ID" value="NZ_CP044427.1"/>
</dbReference>
<accession>A0A5J6V3L1</accession>
<protein>
    <recommendedName>
        <fullName evidence="4">Lipoprotein</fullName>
    </recommendedName>
</protein>
<feature type="chain" id="PRO_5038598714" description="Lipoprotein" evidence="1">
    <location>
        <begin position="26"/>
        <end position="182"/>
    </location>
</feature>
<evidence type="ECO:0000256" key="1">
    <source>
        <dbReference type="SAM" id="SignalP"/>
    </source>
</evidence>
<proteinExistence type="predicted"/>
<evidence type="ECO:0000313" key="2">
    <source>
        <dbReference type="EMBL" id="QFG67751.1"/>
    </source>
</evidence>
<dbReference type="AlphaFoldDB" id="A0A5J6V3L1"/>
<dbReference type="OrthoDB" id="4870416at2"/>
<dbReference type="EMBL" id="CP044427">
    <property type="protein sequence ID" value="QFG67751.1"/>
    <property type="molecule type" value="Genomic_DNA"/>
</dbReference>
<evidence type="ECO:0008006" key="4">
    <source>
        <dbReference type="Google" id="ProtNLM"/>
    </source>
</evidence>
<dbReference type="PROSITE" id="PS51257">
    <property type="entry name" value="PROKAR_LIPOPROTEIN"/>
    <property type="match status" value="1"/>
</dbReference>
<gene>
    <name evidence="2" type="ORF">FY030_02525</name>
</gene>